<evidence type="ECO:0000313" key="6">
    <source>
        <dbReference type="EMBL" id="KAK0637583.1"/>
    </source>
</evidence>
<feature type="region of interest" description="Disordered" evidence="4">
    <location>
        <begin position="149"/>
        <end position="192"/>
    </location>
</feature>
<dbReference type="SUPFAM" id="SSF51735">
    <property type="entry name" value="NAD(P)-binding Rossmann-fold domains"/>
    <property type="match status" value="1"/>
</dbReference>
<evidence type="ECO:0000259" key="5">
    <source>
        <dbReference type="Pfam" id="PF05368"/>
    </source>
</evidence>
<keyword evidence="2" id="KW-0521">NADP</keyword>
<evidence type="ECO:0000256" key="3">
    <source>
        <dbReference type="ARBA" id="ARBA00023002"/>
    </source>
</evidence>
<dbReference type="InterPro" id="IPR008030">
    <property type="entry name" value="NmrA-like"/>
</dbReference>
<evidence type="ECO:0000256" key="4">
    <source>
        <dbReference type="SAM" id="MobiDB-lite"/>
    </source>
</evidence>
<feature type="compositionally biased region" description="Low complexity" evidence="4">
    <location>
        <begin position="178"/>
        <end position="192"/>
    </location>
</feature>
<evidence type="ECO:0000256" key="1">
    <source>
        <dbReference type="ARBA" id="ARBA00005725"/>
    </source>
</evidence>
<reference evidence="6" key="1">
    <citation type="submission" date="2023-06" db="EMBL/GenBank/DDBJ databases">
        <title>Multi-omics analyses reveal the molecular pathogenesis toolkit of Lasiodiplodia hormozganensis, a cross-kingdom pathogen.</title>
        <authorList>
            <person name="Felix C."/>
            <person name="Meneses R."/>
            <person name="Goncalves M.F.M."/>
            <person name="Tilleman L."/>
            <person name="Duarte A.S."/>
            <person name="Jorrin-Novo J.V."/>
            <person name="Van De Peer Y."/>
            <person name="Deforce D."/>
            <person name="Van Nieuwerburgh F."/>
            <person name="Esteves A.C."/>
            <person name="Alves A."/>
        </authorList>
    </citation>
    <scope>NUCLEOTIDE SEQUENCE</scope>
    <source>
        <strain evidence="6">CBS 339.90</strain>
    </source>
</reference>
<dbReference type="EMBL" id="JAUJDW010000122">
    <property type="protein sequence ID" value="KAK0637583.1"/>
    <property type="molecule type" value="Genomic_DNA"/>
</dbReference>
<evidence type="ECO:0000313" key="7">
    <source>
        <dbReference type="Proteomes" id="UP001175001"/>
    </source>
</evidence>
<dbReference type="InterPro" id="IPR036291">
    <property type="entry name" value="NAD(P)-bd_dom_sf"/>
</dbReference>
<dbReference type="Gene3D" id="3.40.50.720">
    <property type="entry name" value="NAD(P)-binding Rossmann-like Domain"/>
    <property type="match status" value="1"/>
</dbReference>
<dbReference type="InterPro" id="IPR051609">
    <property type="entry name" value="NmrA/Isoflavone_reductase-like"/>
</dbReference>
<keyword evidence="3" id="KW-0560">Oxidoreductase</keyword>
<feature type="compositionally biased region" description="Low complexity" evidence="4">
    <location>
        <begin position="153"/>
        <end position="169"/>
    </location>
</feature>
<sequence>MASNVTHRVGVAGGTGGLGRTIVEHIANTGRYTVYVLTRSATGVVAGRRGVEALELDYSSPSSIAERLRAENIDTVVSVIGMLSEDDHRAQLNLIEGAALSGTVTRFAPSEYGWDYEGAAKHGFPPNIPVIGAYKPATYKAETIEKLRSYSKSTETSTTTSASTTTTSNDNDDDNNDENTATPTPTTTSTTTTNKLTFTRFISGLLMDFFGHPHEPVNGFPVAVALDVENARAAIPGTGNANVAMTHSSDIGAFVARMLALESGRWPEKCWIVGDRLTWNEALVFAERARDKMFDMKYDALTDLKAGRATELPANRPRYALASKQMLDGLFCVWGIAFAEGWFDFPGDTITELFPDMKTTSFEKLVQRSWASKSR</sequence>
<gene>
    <name evidence="6" type="ORF">DIS24_g10668</name>
</gene>
<organism evidence="6 7">
    <name type="scientific">Lasiodiplodia hormozganensis</name>
    <dbReference type="NCBI Taxonomy" id="869390"/>
    <lineage>
        <taxon>Eukaryota</taxon>
        <taxon>Fungi</taxon>
        <taxon>Dikarya</taxon>
        <taxon>Ascomycota</taxon>
        <taxon>Pezizomycotina</taxon>
        <taxon>Dothideomycetes</taxon>
        <taxon>Dothideomycetes incertae sedis</taxon>
        <taxon>Botryosphaeriales</taxon>
        <taxon>Botryosphaeriaceae</taxon>
        <taxon>Lasiodiplodia</taxon>
    </lineage>
</organism>
<accession>A0AA40CHC5</accession>
<dbReference type="Pfam" id="PF05368">
    <property type="entry name" value="NmrA"/>
    <property type="match status" value="1"/>
</dbReference>
<comment type="similarity">
    <text evidence="1">Belongs to the NmrA-type oxidoreductase family. Isoflavone reductase subfamily.</text>
</comment>
<dbReference type="AlphaFoldDB" id="A0AA40CHC5"/>
<name>A0AA40CHC5_9PEZI</name>
<dbReference type="Proteomes" id="UP001175001">
    <property type="component" value="Unassembled WGS sequence"/>
</dbReference>
<keyword evidence="7" id="KW-1185">Reference proteome</keyword>
<protein>
    <recommendedName>
        <fullName evidence="5">NmrA-like domain-containing protein</fullName>
    </recommendedName>
</protein>
<evidence type="ECO:0000256" key="2">
    <source>
        <dbReference type="ARBA" id="ARBA00022857"/>
    </source>
</evidence>
<dbReference type="PANTHER" id="PTHR47706:SF4">
    <property type="entry name" value="NMRA-LIKE DOMAIN-CONTAINING PROTEIN"/>
    <property type="match status" value="1"/>
</dbReference>
<feature type="domain" description="NmrA-like" evidence="5">
    <location>
        <begin position="7"/>
        <end position="116"/>
    </location>
</feature>
<dbReference type="GO" id="GO:0016491">
    <property type="term" value="F:oxidoreductase activity"/>
    <property type="evidence" value="ECO:0007669"/>
    <property type="project" value="UniProtKB-KW"/>
</dbReference>
<comment type="caution">
    <text evidence="6">The sequence shown here is derived from an EMBL/GenBank/DDBJ whole genome shotgun (WGS) entry which is preliminary data.</text>
</comment>
<dbReference type="PANTHER" id="PTHR47706">
    <property type="entry name" value="NMRA-LIKE FAMILY PROTEIN"/>
    <property type="match status" value="1"/>
</dbReference>
<proteinExistence type="inferred from homology"/>